<sequence length="584" mass="63348">MSARSHIVEALHRFPLARFEPASLCILKNYSFSTFTSDLSAGLTVGVVALPLAMAFAIASGMTPESGIYTAIIAGFLISLLGGCKVQIGGPAGAFIVIVYGIIAQYGVGNLLIATFFSGIFLFLMGLFKIGSFIRFIPVSIVIGFTNGIAVLIGLSQIKDFLGLNIAKMPADFFHQIETLAGAINTVNPYAVGLGLASLIIVFVWPRSWTIGGAPWRRWLARIPSTVVVLIVMTALVSLFNLPVETIGSKFGGIPQGLPKFEVPDISWGNVKQLLGPAITLALLGAIESLLCARVADAMTDERHDPNQELMGQGIANCIVPFFGGLPSTGTIARTVTNIKSGAVTPMAGMIHSLTLLVIILVAAPLAMNVPLCALSAILLFMAFNMGNWHEFVRLRQFTMSYKATLLVTFFLTVIFDLTVAVEIGLLTAALFFLYRMNTLTRVIPKTLPFDAPKQIEAWAMEGALFFGSVSKLEIVTDPKHISAPDAPDVVIFDFTDLLSIDNSALDIIESFQRNLVKHGKILIVVGASEHPLRQMRRLGLAQRLGKYMCPDMETALQLAREAIYKKEEPNPNPREEIRIVEHK</sequence>
<dbReference type="InterPro" id="IPR002645">
    <property type="entry name" value="STAS_dom"/>
</dbReference>
<dbReference type="GO" id="GO:0016020">
    <property type="term" value="C:membrane"/>
    <property type="evidence" value="ECO:0007669"/>
    <property type="project" value="UniProtKB-SubCell"/>
</dbReference>
<dbReference type="AlphaFoldDB" id="A0A6I3S4A8"/>
<evidence type="ECO:0000256" key="5">
    <source>
        <dbReference type="SAM" id="Phobius"/>
    </source>
</evidence>
<keyword evidence="3 5" id="KW-1133">Transmembrane helix</keyword>
<comment type="caution">
    <text evidence="6">The sequence shown here is derived from an EMBL/GenBank/DDBJ whole genome shotgun (WGS) entry which is preliminary data.</text>
</comment>
<feature type="transmembrane region" description="Helical" evidence="5">
    <location>
        <begin position="39"/>
        <end position="59"/>
    </location>
</feature>
<dbReference type="InterPro" id="IPR036513">
    <property type="entry name" value="STAS_dom_sf"/>
</dbReference>
<feature type="transmembrane region" description="Helical" evidence="5">
    <location>
        <begin position="356"/>
        <end position="384"/>
    </location>
</feature>
<protein>
    <submittedName>
        <fullName evidence="6">Sodium-independent anion transporter</fullName>
    </submittedName>
</protein>
<dbReference type="Proteomes" id="UP000462362">
    <property type="component" value="Unassembled WGS sequence"/>
</dbReference>
<keyword evidence="2 5" id="KW-0812">Transmembrane</keyword>
<dbReference type="GO" id="GO:0055085">
    <property type="term" value="P:transmembrane transport"/>
    <property type="evidence" value="ECO:0007669"/>
    <property type="project" value="InterPro"/>
</dbReference>
<dbReference type="Pfam" id="PF00916">
    <property type="entry name" value="Sulfate_transp"/>
    <property type="match status" value="1"/>
</dbReference>
<dbReference type="Pfam" id="PF01740">
    <property type="entry name" value="STAS"/>
    <property type="match status" value="1"/>
</dbReference>
<dbReference type="CDD" id="cd07042">
    <property type="entry name" value="STAS_SulP_like_sulfate_transporter"/>
    <property type="match status" value="1"/>
</dbReference>
<dbReference type="RefSeq" id="WP_008810153.1">
    <property type="nucleotide sequence ID" value="NZ_CALXOM010000016.1"/>
</dbReference>
<comment type="subcellular location">
    <subcellularLocation>
        <location evidence="1">Membrane</location>
        <topology evidence="1">Multi-pass membrane protein</topology>
    </subcellularLocation>
</comment>
<feature type="transmembrane region" description="Helical" evidence="5">
    <location>
        <begin position="66"/>
        <end position="88"/>
    </location>
</feature>
<dbReference type="EMBL" id="WNCL01000003">
    <property type="protein sequence ID" value="MTU42343.1"/>
    <property type="molecule type" value="Genomic_DNA"/>
</dbReference>
<dbReference type="PANTHER" id="PTHR11814">
    <property type="entry name" value="SULFATE TRANSPORTER"/>
    <property type="match status" value="1"/>
</dbReference>
<name>A0A6I3S4A8_9BURK</name>
<evidence type="ECO:0000256" key="2">
    <source>
        <dbReference type="ARBA" id="ARBA00022692"/>
    </source>
</evidence>
<evidence type="ECO:0000313" key="6">
    <source>
        <dbReference type="EMBL" id="MTU42343.1"/>
    </source>
</evidence>
<feature type="transmembrane region" description="Helical" evidence="5">
    <location>
        <begin position="404"/>
        <end position="435"/>
    </location>
</feature>
<gene>
    <name evidence="6" type="ORF">GMD42_01650</name>
</gene>
<dbReference type="SUPFAM" id="SSF52091">
    <property type="entry name" value="SpoIIaa-like"/>
    <property type="match status" value="1"/>
</dbReference>
<reference evidence="6 7" key="1">
    <citation type="journal article" date="2019" name="Nat. Med.">
        <title>A library of human gut bacterial isolates paired with longitudinal multiomics data enables mechanistic microbiome research.</title>
        <authorList>
            <person name="Poyet M."/>
            <person name="Groussin M."/>
            <person name="Gibbons S.M."/>
            <person name="Avila-Pacheco J."/>
            <person name="Jiang X."/>
            <person name="Kearney S.M."/>
            <person name="Perrotta A.R."/>
            <person name="Berdy B."/>
            <person name="Zhao S."/>
            <person name="Lieberman T.D."/>
            <person name="Swanson P.K."/>
            <person name="Smith M."/>
            <person name="Roesemann S."/>
            <person name="Alexander J.E."/>
            <person name="Rich S.A."/>
            <person name="Livny J."/>
            <person name="Vlamakis H."/>
            <person name="Clish C."/>
            <person name="Bullock K."/>
            <person name="Deik A."/>
            <person name="Scott J."/>
            <person name="Pierce K.A."/>
            <person name="Xavier R.J."/>
            <person name="Alm E.J."/>
        </authorList>
    </citation>
    <scope>NUCLEOTIDE SEQUENCE [LARGE SCALE GENOMIC DNA]</scope>
    <source>
        <strain evidence="6 7">BIOML-A2</strain>
    </source>
</reference>
<keyword evidence="4 5" id="KW-0472">Membrane</keyword>
<dbReference type="InterPro" id="IPR001902">
    <property type="entry name" value="SLC26A/SulP_fam"/>
</dbReference>
<evidence type="ECO:0000256" key="4">
    <source>
        <dbReference type="ARBA" id="ARBA00023136"/>
    </source>
</evidence>
<feature type="transmembrane region" description="Helical" evidence="5">
    <location>
        <begin position="219"/>
        <end position="240"/>
    </location>
</feature>
<feature type="transmembrane region" description="Helical" evidence="5">
    <location>
        <begin position="190"/>
        <end position="207"/>
    </location>
</feature>
<dbReference type="Gene3D" id="3.30.750.24">
    <property type="entry name" value="STAS domain"/>
    <property type="match status" value="1"/>
</dbReference>
<dbReference type="InterPro" id="IPR011547">
    <property type="entry name" value="SLC26A/SulP_dom"/>
</dbReference>
<evidence type="ECO:0000256" key="1">
    <source>
        <dbReference type="ARBA" id="ARBA00004141"/>
    </source>
</evidence>
<evidence type="ECO:0000313" key="7">
    <source>
        <dbReference type="Proteomes" id="UP000462362"/>
    </source>
</evidence>
<organism evidence="6 7">
    <name type="scientific">Parasutterella excrementihominis</name>
    <dbReference type="NCBI Taxonomy" id="487175"/>
    <lineage>
        <taxon>Bacteria</taxon>
        <taxon>Pseudomonadati</taxon>
        <taxon>Pseudomonadota</taxon>
        <taxon>Betaproteobacteria</taxon>
        <taxon>Burkholderiales</taxon>
        <taxon>Sutterellaceae</taxon>
        <taxon>Parasutterella</taxon>
    </lineage>
</organism>
<dbReference type="GeneID" id="43349805"/>
<feature type="transmembrane region" description="Helical" evidence="5">
    <location>
        <begin position="94"/>
        <end position="124"/>
    </location>
</feature>
<dbReference type="PROSITE" id="PS50801">
    <property type="entry name" value="STAS"/>
    <property type="match status" value="1"/>
</dbReference>
<accession>A0A6I3S4A8</accession>
<evidence type="ECO:0000256" key="3">
    <source>
        <dbReference type="ARBA" id="ARBA00022989"/>
    </source>
</evidence>
<feature type="transmembrane region" description="Helical" evidence="5">
    <location>
        <begin position="136"/>
        <end position="155"/>
    </location>
</feature>
<proteinExistence type="predicted"/>